<keyword evidence="4" id="KW-0067">ATP-binding</keyword>
<proteinExistence type="predicted"/>
<evidence type="ECO:0000313" key="7">
    <source>
        <dbReference type="EMBL" id="MDA2811726.1"/>
    </source>
</evidence>
<feature type="compositionally biased region" description="Gly residues" evidence="5">
    <location>
        <begin position="41"/>
        <end position="54"/>
    </location>
</feature>
<gene>
    <name evidence="7" type="ORF">O4J56_13880</name>
</gene>
<keyword evidence="1" id="KW-0547">Nucleotide-binding</keyword>
<feature type="domain" description="DNA2/NAM7 helicase-like C-terminal" evidence="6">
    <location>
        <begin position="773"/>
        <end position="942"/>
    </location>
</feature>
<feature type="region of interest" description="Disordered" evidence="5">
    <location>
        <begin position="182"/>
        <end position="207"/>
    </location>
</feature>
<protein>
    <recommendedName>
        <fullName evidence="6">DNA2/NAM7 helicase-like C-terminal domain-containing protein</fullName>
    </recommendedName>
</protein>
<evidence type="ECO:0000256" key="4">
    <source>
        <dbReference type="ARBA" id="ARBA00022840"/>
    </source>
</evidence>
<comment type="caution">
    <text evidence="7">The sequence shown here is derived from an EMBL/GenBank/DDBJ whole genome shotgun (WGS) entry which is preliminary data.</text>
</comment>
<keyword evidence="3" id="KW-0347">Helicase</keyword>
<dbReference type="SUPFAM" id="SSF52540">
    <property type="entry name" value="P-loop containing nucleoside triphosphate hydrolases"/>
    <property type="match status" value="1"/>
</dbReference>
<evidence type="ECO:0000256" key="2">
    <source>
        <dbReference type="ARBA" id="ARBA00022801"/>
    </source>
</evidence>
<dbReference type="InterPro" id="IPR041679">
    <property type="entry name" value="DNA2/NAM7-like_C"/>
</dbReference>
<keyword evidence="2" id="KW-0378">Hydrolase</keyword>
<evidence type="ECO:0000256" key="5">
    <source>
        <dbReference type="SAM" id="MobiDB-lite"/>
    </source>
</evidence>
<feature type="compositionally biased region" description="Basic and acidic residues" evidence="5">
    <location>
        <begin position="182"/>
        <end position="198"/>
    </location>
</feature>
<evidence type="ECO:0000259" key="6">
    <source>
        <dbReference type="Pfam" id="PF13087"/>
    </source>
</evidence>
<evidence type="ECO:0000256" key="1">
    <source>
        <dbReference type="ARBA" id="ARBA00022741"/>
    </source>
</evidence>
<dbReference type="InterPro" id="IPR027417">
    <property type="entry name" value="P-loop_NTPase"/>
</dbReference>
<evidence type="ECO:0000313" key="8">
    <source>
        <dbReference type="Proteomes" id="UP001527866"/>
    </source>
</evidence>
<dbReference type="PANTHER" id="PTHR43788:SF8">
    <property type="entry name" value="DNA-BINDING PROTEIN SMUBP-2"/>
    <property type="match status" value="1"/>
</dbReference>
<dbReference type="PANTHER" id="PTHR43788">
    <property type="entry name" value="DNA2/NAM7 HELICASE FAMILY MEMBER"/>
    <property type="match status" value="1"/>
</dbReference>
<feature type="region of interest" description="Disordered" evidence="5">
    <location>
        <begin position="1"/>
        <end position="61"/>
    </location>
</feature>
<organism evidence="7 8">
    <name type="scientific">Nocardiopsis endophytica</name>
    <dbReference type="NCBI Taxonomy" id="3018445"/>
    <lineage>
        <taxon>Bacteria</taxon>
        <taxon>Bacillati</taxon>
        <taxon>Actinomycetota</taxon>
        <taxon>Actinomycetes</taxon>
        <taxon>Streptosporangiales</taxon>
        <taxon>Nocardiopsidaceae</taxon>
        <taxon>Nocardiopsis</taxon>
    </lineage>
</organism>
<reference evidence="7 8" key="1">
    <citation type="submission" date="2023-01" db="EMBL/GenBank/DDBJ databases">
        <title>Draft genome sequence of Nocardiopsis sp. RSe5-2 isolated from halophytes.</title>
        <authorList>
            <person name="Duangmal K."/>
            <person name="Chantavorakit T."/>
        </authorList>
    </citation>
    <scope>NUCLEOTIDE SEQUENCE [LARGE SCALE GENOMIC DNA]</scope>
    <source>
        <strain evidence="7 8">RSe5-2</strain>
    </source>
</reference>
<dbReference type="Gene3D" id="3.40.50.300">
    <property type="entry name" value="P-loop containing nucleotide triphosphate hydrolases"/>
    <property type="match status" value="2"/>
</dbReference>
<dbReference type="Proteomes" id="UP001527866">
    <property type="component" value="Unassembled WGS sequence"/>
</dbReference>
<dbReference type="InterPro" id="IPR050534">
    <property type="entry name" value="Coronavir_polyprotein_1ab"/>
</dbReference>
<feature type="region of interest" description="Disordered" evidence="5">
    <location>
        <begin position="332"/>
        <end position="353"/>
    </location>
</feature>
<keyword evidence="8" id="KW-1185">Reference proteome</keyword>
<dbReference type="RefSeq" id="WP_270686180.1">
    <property type="nucleotide sequence ID" value="NZ_JAQFWQ010000034.1"/>
</dbReference>
<dbReference type="EMBL" id="JAQFWQ010000034">
    <property type="protein sequence ID" value="MDA2811726.1"/>
    <property type="molecule type" value="Genomic_DNA"/>
</dbReference>
<evidence type="ECO:0000256" key="3">
    <source>
        <dbReference type="ARBA" id="ARBA00022806"/>
    </source>
</evidence>
<accession>A0ABT4U449</accession>
<name>A0ABT4U449_9ACTN</name>
<dbReference type="Pfam" id="PF13087">
    <property type="entry name" value="AAA_12"/>
    <property type="match status" value="1"/>
</dbReference>
<sequence length="1079" mass="113658">MAVPRSDPSLHDRAGEASAEPVRVVADIAPPAEGRTETPPAGGGADVAGAGPGLPGLRKGAGPLVGSAPASARPFGAAPVRPVGPAQVRPAPESPTERLSALIGYHRACAERERVLGHLVDLDTSRLDTWAALPGGAESVFTGERTTVDVPVGAAALVGDGSGGGRLRYGYPLVILPAEPCHDHEPGHGHEPCHDDSGTGHGRASGARRAAPLFVADAEPLPDQDPARPRVRIASRPEVNPALLRHLGIDTQEELAEFRRLVRSGGADKADRGKGADKAPTAKIGDLEAKARMILARLEIDRVDDVVPARLRGVMPLADLRTGAHNIALLFRAGTDPEPPGSTTASDLGGDGIRPEKADSTALAALLEGGTARDEPVLPVSPHRLSEAHHAVVASAMRRPLTVAAAPPGTGADQVADTAVRTACAAGQSVLLVGPDGRLPSRLSAATGADRAHRILPVGGPAEEEARSLAEIADAVLRSDPPDTVADRQSLRDDWARAEEAWRAVDAVAAGGHTLALLGAERRRLAEAGWDPEALFTVDTGEPEAWQRRAERAQGSGMAARAHRAAIRRELGVNPAPENLDRLARAAALESEWRSCLDRRRRLAPLADLTADLDAALACHLLSGAAYLESSAVRRAARARPAITSRIEALNWHDAARKSGLAHLLTAVPAWAVRAGAVHALPCTPGLFDLVVVAEADRIPVTHLLPLLYRARRVLVLGDPAQAPPPRLMDPADDERARSASGLGGQWLRRWSLGHGASAYAACAASAEAGHGARLRLDEHDRARPEIARLASRHCYGGRVHVLTDPRTLPAVTGPAVEWRHAPGRFDVVPGASAVNRDEAYRVAVLLRQLDGGLPSGLSLGVVAPHQAQWSLLRRLAERQEFTREVRVGGPEYFRAEHRGVDVMVVSATGASGAVGGPGGPDRLWTTALTRTRLRLIAVGDRAFWVRQGGVGGELCRWAEAGGDDEAGEEPATPAVRVLQRALRQRASDASAAPPVRGHRADLCVRTRGGSALVLVDQARNGAELRRLLRRGRMLEGLYEGPVVCVPAWRCLQNPAGVAEEIISLAQGEEGPDRSLHSV</sequence>